<dbReference type="InterPro" id="IPR052358">
    <property type="entry name" value="Aro_Compnd_Degr_Hydrolases"/>
</dbReference>
<keyword evidence="2" id="KW-0378">Hydrolase</keyword>
<dbReference type="Pfam" id="PF04909">
    <property type="entry name" value="Amidohydro_2"/>
    <property type="match status" value="1"/>
</dbReference>
<organism evidence="2 3">
    <name type="scientific">Noviherbaspirillum humi</name>
    <dbReference type="NCBI Taxonomy" id="1688639"/>
    <lineage>
        <taxon>Bacteria</taxon>
        <taxon>Pseudomonadati</taxon>
        <taxon>Pseudomonadota</taxon>
        <taxon>Betaproteobacteria</taxon>
        <taxon>Burkholderiales</taxon>
        <taxon>Oxalobacteraceae</taxon>
        <taxon>Noviherbaspirillum</taxon>
    </lineage>
</organism>
<accession>A0A239KLQ2</accession>
<dbReference type="PANTHER" id="PTHR35563">
    <property type="entry name" value="BARREL METAL-DEPENDENT HYDROLASE, PUTATIVE (AFU_ORTHOLOGUE AFUA_1G16240)-RELATED"/>
    <property type="match status" value="1"/>
</dbReference>
<feature type="domain" description="Amidohydrolase-related" evidence="1">
    <location>
        <begin position="4"/>
        <end position="265"/>
    </location>
</feature>
<dbReference type="Proteomes" id="UP000198284">
    <property type="component" value="Unassembled WGS sequence"/>
</dbReference>
<dbReference type="OrthoDB" id="9787654at2"/>
<protein>
    <submittedName>
        <fullName evidence="2">Predicted metal-dependent hydrolase, TIM-barrel fold</fullName>
    </submittedName>
</protein>
<gene>
    <name evidence="2" type="ORF">SAMN06265795_11672</name>
</gene>
<sequence>MPIVDTHAHVFLSNLAMVDGARYRPDYDARLEEWMAAWSGAGVTHGVLVQPSFLGTDNSYMLAQMRLHSQRLRGVIVVDAGVPEALLAQAHAAGVRGIRLNLIGVQSFSPYAQPAWQGLFFRLHEMGWHLEVQCLGEHWPRLLASLGSLPLALVVDHFGLPDPGAAEVCPGARAIVAAADRRAVYVKLSASYRLRGADAARYARYYLAHLGAERLLWGSDWPWTNHEAGRNYPACLETLRQHLPEASPSQVDAMLHEAPFRLYGFEG</sequence>
<dbReference type="AlphaFoldDB" id="A0A239KLQ2"/>
<evidence type="ECO:0000313" key="2">
    <source>
        <dbReference type="EMBL" id="SNT18920.1"/>
    </source>
</evidence>
<dbReference type="RefSeq" id="WP_089400951.1">
    <property type="nucleotide sequence ID" value="NZ_FZOT01000016.1"/>
</dbReference>
<proteinExistence type="predicted"/>
<evidence type="ECO:0000259" key="1">
    <source>
        <dbReference type="Pfam" id="PF04909"/>
    </source>
</evidence>
<dbReference type="InterPro" id="IPR032466">
    <property type="entry name" value="Metal_Hydrolase"/>
</dbReference>
<evidence type="ECO:0000313" key="3">
    <source>
        <dbReference type="Proteomes" id="UP000198284"/>
    </source>
</evidence>
<keyword evidence="3" id="KW-1185">Reference proteome</keyword>
<dbReference type="Gene3D" id="3.20.20.140">
    <property type="entry name" value="Metal-dependent hydrolases"/>
    <property type="match status" value="1"/>
</dbReference>
<dbReference type="EMBL" id="FZOT01000016">
    <property type="protein sequence ID" value="SNT18920.1"/>
    <property type="molecule type" value="Genomic_DNA"/>
</dbReference>
<dbReference type="InterPro" id="IPR006680">
    <property type="entry name" value="Amidohydro-rel"/>
</dbReference>
<dbReference type="GO" id="GO:0016787">
    <property type="term" value="F:hydrolase activity"/>
    <property type="evidence" value="ECO:0007669"/>
    <property type="project" value="UniProtKB-KW"/>
</dbReference>
<reference evidence="2 3" key="1">
    <citation type="submission" date="2017-06" db="EMBL/GenBank/DDBJ databases">
        <authorList>
            <person name="Kim H.J."/>
            <person name="Triplett B.A."/>
        </authorList>
    </citation>
    <scope>NUCLEOTIDE SEQUENCE [LARGE SCALE GENOMIC DNA]</scope>
    <source>
        <strain evidence="2 3">U15</strain>
    </source>
</reference>
<dbReference type="PANTHER" id="PTHR35563:SF2">
    <property type="entry name" value="BARREL METAL-DEPENDENT HYDROLASE, PUTATIVE (AFU_ORTHOLOGUE AFUA_1G16240)-RELATED"/>
    <property type="match status" value="1"/>
</dbReference>
<name>A0A239KLQ2_9BURK</name>
<dbReference type="SUPFAM" id="SSF51556">
    <property type="entry name" value="Metallo-dependent hydrolases"/>
    <property type="match status" value="1"/>
</dbReference>